<dbReference type="Pfam" id="PF15276">
    <property type="entry name" value="PP1_bind"/>
    <property type="match status" value="1"/>
</dbReference>
<feature type="region of interest" description="Disordered" evidence="7">
    <location>
        <begin position="27"/>
        <end position="197"/>
    </location>
</feature>
<evidence type="ECO:0000259" key="8">
    <source>
        <dbReference type="Pfam" id="PF15276"/>
    </source>
</evidence>
<evidence type="ECO:0000256" key="1">
    <source>
        <dbReference type="ARBA" id="ARBA00004123"/>
    </source>
</evidence>
<feature type="domain" description="PP1-binding" evidence="8">
    <location>
        <begin position="398"/>
        <end position="459"/>
    </location>
</feature>
<evidence type="ECO:0000256" key="3">
    <source>
        <dbReference type="ARBA" id="ARBA00022553"/>
    </source>
</evidence>
<protein>
    <recommendedName>
        <fullName evidence="8">PP1-binding domain-containing protein</fullName>
    </recommendedName>
</protein>
<dbReference type="InterPro" id="IPR029334">
    <property type="entry name" value="PP1-bd"/>
</dbReference>
<evidence type="ECO:0000256" key="5">
    <source>
        <dbReference type="ARBA" id="ARBA00023242"/>
    </source>
</evidence>
<feature type="region of interest" description="Disordered" evidence="7">
    <location>
        <begin position="229"/>
        <end position="282"/>
    </location>
</feature>
<evidence type="ECO:0000313" key="10">
    <source>
        <dbReference type="Proteomes" id="UP001176940"/>
    </source>
</evidence>
<feature type="region of interest" description="Disordered" evidence="7">
    <location>
        <begin position="580"/>
        <end position="607"/>
    </location>
</feature>
<feature type="compositionally biased region" description="Basic residues" evidence="7">
    <location>
        <begin position="798"/>
        <end position="807"/>
    </location>
</feature>
<evidence type="ECO:0000256" key="6">
    <source>
        <dbReference type="ARBA" id="ARBA00023306"/>
    </source>
</evidence>
<keyword evidence="3" id="KW-0597">Phosphoprotein</keyword>
<keyword evidence="4" id="KW-0832">Ubl conjugation</keyword>
<evidence type="ECO:0000256" key="4">
    <source>
        <dbReference type="ARBA" id="ARBA00022843"/>
    </source>
</evidence>
<proteinExistence type="predicted"/>
<feature type="compositionally biased region" description="Basic and acidic residues" evidence="7">
    <location>
        <begin position="43"/>
        <end position="57"/>
    </location>
</feature>
<name>A0ABN9L083_9NEOB</name>
<dbReference type="EMBL" id="CAUEEQ010003991">
    <property type="protein sequence ID" value="CAJ0926425.1"/>
    <property type="molecule type" value="Genomic_DNA"/>
</dbReference>
<dbReference type="PANTHER" id="PTHR21603:SF16">
    <property type="entry name" value="CELL DIVISION CYCLE-ASSOCIATED PROTEIN 2"/>
    <property type="match status" value="1"/>
</dbReference>
<comment type="caution">
    <text evidence="9">The sequence shown here is derived from an EMBL/GenBank/DDBJ whole genome shotgun (WGS) entry which is preliminary data.</text>
</comment>
<dbReference type="Proteomes" id="UP001176940">
    <property type="component" value="Unassembled WGS sequence"/>
</dbReference>
<evidence type="ECO:0000256" key="2">
    <source>
        <dbReference type="ARBA" id="ARBA00022499"/>
    </source>
</evidence>
<evidence type="ECO:0000313" key="9">
    <source>
        <dbReference type="EMBL" id="CAJ0926425.1"/>
    </source>
</evidence>
<feature type="compositionally biased region" description="Basic residues" evidence="7">
    <location>
        <begin position="141"/>
        <end position="150"/>
    </location>
</feature>
<keyword evidence="5" id="KW-0539">Nucleus</keyword>
<dbReference type="PANTHER" id="PTHR21603">
    <property type="entry name" value="ANTIGEN KI-67-LIKE PROTEIN"/>
    <property type="match status" value="1"/>
</dbReference>
<accession>A0ABN9L083</accession>
<keyword evidence="2" id="KW-1017">Isopeptide bond</keyword>
<evidence type="ECO:0000256" key="7">
    <source>
        <dbReference type="SAM" id="MobiDB-lite"/>
    </source>
</evidence>
<keyword evidence="6" id="KW-0131">Cell cycle</keyword>
<feature type="region of interest" description="Disordered" evidence="7">
    <location>
        <begin position="783"/>
        <end position="878"/>
    </location>
</feature>
<keyword evidence="10" id="KW-1185">Reference proteome</keyword>
<gene>
    <name evidence="9" type="ORF">RIMI_LOCUS2776184</name>
</gene>
<organism evidence="9 10">
    <name type="scientific">Ranitomeya imitator</name>
    <name type="common">mimic poison frog</name>
    <dbReference type="NCBI Taxonomy" id="111125"/>
    <lineage>
        <taxon>Eukaryota</taxon>
        <taxon>Metazoa</taxon>
        <taxon>Chordata</taxon>
        <taxon>Craniata</taxon>
        <taxon>Vertebrata</taxon>
        <taxon>Euteleostomi</taxon>
        <taxon>Amphibia</taxon>
        <taxon>Batrachia</taxon>
        <taxon>Anura</taxon>
        <taxon>Neobatrachia</taxon>
        <taxon>Hyloidea</taxon>
        <taxon>Dendrobatidae</taxon>
        <taxon>Dendrobatinae</taxon>
        <taxon>Ranitomeya</taxon>
    </lineage>
</organism>
<feature type="compositionally biased region" description="Low complexity" evidence="7">
    <location>
        <begin position="843"/>
        <end position="861"/>
    </location>
</feature>
<comment type="subcellular location">
    <subcellularLocation>
        <location evidence="1">Nucleus</location>
    </subcellularLocation>
</comment>
<reference evidence="9" key="1">
    <citation type="submission" date="2023-07" db="EMBL/GenBank/DDBJ databases">
        <authorList>
            <person name="Stuckert A."/>
        </authorList>
    </citation>
    <scope>NUCLEOTIDE SEQUENCE</scope>
</reference>
<sequence>MARRNVLQEIPILVPQTEQQSYEIVSEDETPHYKQTTSFFSTERPHSRFISNDESKENLAPSQLEDMSKEKTSRVTFPEGSYVCVEPGPSGAVSSPRGDAEASPDDPQPRVPPTDFSAVSVGDLGICSDSFTTKGAEKSPKSLRKHRRRSTIGVRGSPEMNFLIREIALQRSNRKSEPEPPDNPFTSPRNSVLRDKMSSFRNAFQVVEENENSPSFPEFSEVKELEYEKDNIEGASEPPEKRKKLCDAPNQGVSRALHQPSFMSCPSDPLESSQKCMPETSVDPDCLRLSTEVFIEPEEQIEEIRASPRSSRSRKRKVMFTDFTDLLSPPEPEYTVPLISETSFGPVLKPALKKTHRRDFVHFRVGLGEEDATLFSLPKISDDEESTDINISEDSMKKKKRVTFGKELSPEIFDKTLPANTPLRRGSTPYNYCTLDATPSAEQSTCRSPCDPMPQPDFDAKDEVGDGEEPLLPLCFDAEFLNIDPLASFPLPEECGPDGHIEAAVDTSSSGDHDLEISCNEAAEEAEKPPDIGDESTASSLDVSFAVSRETRSTNKRKAFHARIRSLRLVGLGTRRAVHNPLNRAAASREETPESDGSKATVKATAKKSRKSVIIEGQVKAPQGKGKKKGRKSKKFVQKPVYSERDVVSKKPLLSPILEVPESITTPPAPTSWGVPHGKALVDKVHKAGKVQEIKTQYTFYDFPEVNFEEKEPGKSPVHIVEDVGTRDEPAEPTMEDLTVSKSGFPEKVQDLPASDVLDLTSQGECPQSLTRIGVTDQFGKLAANGLSPSLNKEKRNAKNSKRRRSSTRFYVSRSSVAPRDADQTSHKPVSIDDPVQGTLVCSSAENASSSSSIPPIASEPQKSRRSSRNHQVSHTFLSNPEQNALGELGTVMLPHSDSAMSDFCLDFCLSSH</sequence>